<dbReference type="SUPFAM" id="SSF53850">
    <property type="entry name" value="Periplasmic binding protein-like II"/>
    <property type="match status" value="1"/>
</dbReference>
<evidence type="ECO:0000259" key="4">
    <source>
        <dbReference type="SMART" id="SM00079"/>
    </source>
</evidence>
<protein>
    <submittedName>
        <fullName evidence="5">Octopine/nopaline transport system substrate-binding protein</fullName>
    </submittedName>
</protein>
<organism evidence="5 6">
    <name type="scientific">Paraburkholderia tuberum</name>
    <dbReference type="NCBI Taxonomy" id="157910"/>
    <lineage>
        <taxon>Bacteria</taxon>
        <taxon>Pseudomonadati</taxon>
        <taxon>Pseudomonadota</taxon>
        <taxon>Betaproteobacteria</taxon>
        <taxon>Burkholderiales</taxon>
        <taxon>Burkholderiaceae</taxon>
        <taxon>Paraburkholderia</taxon>
    </lineage>
</organism>
<dbReference type="EMBL" id="FNKX01000003">
    <property type="protein sequence ID" value="SDR59853.1"/>
    <property type="molecule type" value="Genomic_DNA"/>
</dbReference>
<name>A0A1H1KC46_9BURK</name>
<dbReference type="Pfam" id="PF00497">
    <property type="entry name" value="SBP_bac_3"/>
    <property type="match status" value="1"/>
</dbReference>
<feature type="domain" description="Ionotropic glutamate receptor C-terminal" evidence="4">
    <location>
        <begin position="30"/>
        <end position="277"/>
    </location>
</feature>
<evidence type="ECO:0000259" key="3">
    <source>
        <dbReference type="SMART" id="SM00062"/>
    </source>
</evidence>
<feature type="domain" description="Solute-binding protein family 3/N-terminal" evidence="3">
    <location>
        <begin position="30"/>
        <end position="278"/>
    </location>
</feature>
<proteinExistence type="predicted"/>
<feature type="signal peptide" evidence="2">
    <location>
        <begin position="1"/>
        <end position="25"/>
    </location>
</feature>
<gene>
    <name evidence="5" type="ORF">SAMN05445850_6990</name>
</gene>
<dbReference type="PANTHER" id="PTHR35936:SF19">
    <property type="entry name" value="AMINO-ACID-BINDING PROTEIN YXEM-RELATED"/>
    <property type="match status" value="1"/>
</dbReference>
<keyword evidence="1 2" id="KW-0732">Signal</keyword>
<dbReference type="InterPro" id="IPR001638">
    <property type="entry name" value="Solute-binding_3/MltF_N"/>
</dbReference>
<evidence type="ECO:0000256" key="1">
    <source>
        <dbReference type="ARBA" id="ARBA00022729"/>
    </source>
</evidence>
<dbReference type="AlphaFoldDB" id="A0A1H1KC46"/>
<evidence type="ECO:0000256" key="2">
    <source>
        <dbReference type="SAM" id="SignalP"/>
    </source>
</evidence>
<dbReference type="GO" id="GO:0016020">
    <property type="term" value="C:membrane"/>
    <property type="evidence" value="ECO:0007669"/>
    <property type="project" value="InterPro"/>
</dbReference>
<dbReference type="Proteomes" id="UP000199365">
    <property type="component" value="Unassembled WGS sequence"/>
</dbReference>
<accession>A0A1H1KC46</accession>
<sequence length="283" mass="31053">MKFLKIGALIGMLSAALMLCDPVMAKEYKRITIGTEASYAPYAFKDKSGKMVGFEIDVANDLCRRMGLQCEIVDQAYDSLIPSLLSGRFDSIMAAIGITPAREKVISFSRPYVTTPMVFVTTSASDLTALKISPSNLNLDKFDADEESAIKKITSALKGKTVGVQVGSNFETFMKKFMPTVRVSTYDTTDNMMLDLTAGRIDAGMVSFNFLKPLMEKPDGKNLRTFGPSMTNGPFGSRVAAGFRKNDDQLRAMFDKAIGEAISDGSLRRLAIKWFGFDNSPKE</sequence>
<dbReference type="STRING" id="157910.SAMN05445850_6990"/>
<dbReference type="SMART" id="SM00079">
    <property type="entry name" value="PBPe"/>
    <property type="match status" value="1"/>
</dbReference>
<dbReference type="Gene3D" id="3.40.190.10">
    <property type="entry name" value="Periplasmic binding protein-like II"/>
    <property type="match status" value="2"/>
</dbReference>
<evidence type="ECO:0000313" key="5">
    <source>
        <dbReference type="EMBL" id="SDR59853.1"/>
    </source>
</evidence>
<dbReference type="PANTHER" id="PTHR35936">
    <property type="entry name" value="MEMBRANE-BOUND LYTIC MUREIN TRANSGLYCOSYLASE F"/>
    <property type="match status" value="1"/>
</dbReference>
<reference evidence="6" key="1">
    <citation type="submission" date="2016-10" db="EMBL/GenBank/DDBJ databases">
        <authorList>
            <person name="Varghese N."/>
            <person name="Submissions S."/>
        </authorList>
    </citation>
    <scope>NUCLEOTIDE SEQUENCE [LARGE SCALE GENOMIC DNA]</scope>
    <source>
        <strain evidence="6">DUS833</strain>
    </source>
</reference>
<dbReference type="SMART" id="SM00062">
    <property type="entry name" value="PBPb"/>
    <property type="match status" value="1"/>
</dbReference>
<dbReference type="GO" id="GO:0015276">
    <property type="term" value="F:ligand-gated monoatomic ion channel activity"/>
    <property type="evidence" value="ECO:0007669"/>
    <property type="project" value="InterPro"/>
</dbReference>
<feature type="chain" id="PRO_5011627371" evidence="2">
    <location>
        <begin position="26"/>
        <end position="283"/>
    </location>
</feature>
<evidence type="ECO:0000313" key="6">
    <source>
        <dbReference type="Proteomes" id="UP000199365"/>
    </source>
</evidence>
<dbReference type="RefSeq" id="WP_090811909.1">
    <property type="nucleotide sequence ID" value="NZ_FNKX01000003.1"/>
</dbReference>
<keyword evidence="6" id="KW-1185">Reference proteome</keyword>
<dbReference type="InterPro" id="IPR001320">
    <property type="entry name" value="Iontro_rcpt_C"/>
</dbReference>